<comment type="caution">
    <text evidence="3">The sequence shown here is derived from an EMBL/GenBank/DDBJ whole genome shotgun (WGS) entry which is preliminary data.</text>
</comment>
<feature type="domain" description="ChsH2 C-terminal OB-fold" evidence="1">
    <location>
        <begin position="58"/>
        <end position="120"/>
    </location>
</feature>
<dbReference type="InterPro" id="IPR022002">
    <property type="entry name" value="ChsH2_Znr"/>
</dbReference>
<dbReference type="EMBL" id="JAHWQX010000004">
    <property type="protein sequence ID" value="MBW3098974.1"/>
    <property type="molecule type" value="Genomic_DNA"/>
</dbReference>
<accession>A0ABS6WSN0</accession>
<proteinExistence type="predicted"/>
<dbReference type="RefSeq" id="WP_219203267.1">
    <property type="nucleotide sequence ID" value="NZ_JAHWQX010000004.1"/>
</dbReference>
<dbReference type="Proteomes" id="UP001430804">
    <property type="component" value="Unassembled WGS sequence"/>
</dbReference>
<dbReference type="PANTHER" id="PTHR34075">
    <property type="entry name" value="BLR3430 PROTEIN"/>
    <property type="match status" value="1"/>
</dbReference>
<evidence type="ECO:0000313" key="4">
    <source>
        <dbReference type="Proteomes" id="UP001430804"/>
    </source>
</evidence>
<protein>
    <submittedName>
        <fullName evidence="3">Zn-ribbon domain-containing OB-fold protein</fullName>
    </submittedName>
</protein>
<evidence type="ECO:0000259" key="2">
    <source>
        <dbReference type="Pfam" id="PF12172"/>
    </source>
</evidence>
<dbReference type="Pfam" id="PF01796">
    <property type="entry name" value="OB_ChsH2_C"/>
    <property type="match status" value="1"/>
</dbReference>
<sequence>MSTNATRPVPRPTPETAHYWKGIAERKILLQHCTPCDKTCFPPRSFCPHCGSDAVEVVEASGKATLYSFVISRARVPEFERPYCVGIAELEEGPRLMTQIVDSPADPEQLLVDMALEPVFFDAADGVTLLHFRPKR</sequence>
<name>A0ABS6WSN0_9HYPH</name>
<evidence type="ECO:0000259" key="1">
    <source>
        <dbReference type="Pfam" id="PF01796"/>
    </source>
</evidence>
<dbReference type="InterPro" id="IPR052513">
    <property type="entry name" value="Thioester_dehydratase-like"/>
</dbReference>
<keyword evidence="4" id="KW-1185">Reference proteome</keyword>
<dbReference type="Pfam" id="PF12172">
    <property type="entry name" value="zf-ChsH2"/>
    <property type="match status" value="1"/>
</dbReference>
<organism evidence="3 4">
    <name type="scientific">Pseudohoeflea coraliihabitans</name>
    <dbReference type="NCBI Taxonomy" id="2860393"/>
    <lineage>
        <taxon>Bacteria</taxon>
        <taxon>Pseudomonadati</taxon>
        <taxon>Pseudomonadota</taxon>
        <taxon>Alphaproteobacteria</taxon>
        <taxon>Hyphomicrobiales</taxon>
        <taxon>Rhizobiaceae</taxon>
        <taxon>Pseudohoeflea</taxon>
    </lineage>
</organism>
<gene>
    <name evidence="3" type="ORF">KY465_16965</name>
</gene>
<evidence type="ECO:0000313" key="3">
    <source>
        <dbReference type="EMBL" id="MBW3098974.1"/>
    </source>
</evidence>
<feature type="domain" description="ChsH2 rubredoxin-like zinc ribbon" evidence="2">
    <location>
        <begin position="20"/>
        <end position="56"/>
    </location>
</feature>
<dbReference type="PANTHER" id="PTHR34075:SF5">
    <property type="entry name" value="BLR3430 PROTEIN"/>
    <property type="match status" value="1"/>
</dbReference>
<reference evidence="3" key="1">
    <citation type="submission" date="2021-07" db="EMBL/GenBank/DDBJ databases">
        <title>Pseudohoeflea marina sp. nov. a polyhydroxyalcanoate-producing bacterium.</title>
        <authorList>
            <person name="Zheng W."/>
            <person name="Yu S."/>
            <person name="Huang Y."/>
        </authorList>
    </citation>
    <scope>NUCLEOTIDE SEQUENCE</scope>
    <source>
        <strain evidence="3">DP4N28-3</strain>
    </source>
</reference>
<dbReference type="InterPro" id="IPR002878">
    <property type="entry name" value="ChsH2_C"/>
</dbReference>